<name>A0A540W5S5_9ACTN</name>
<dbReference type="AlphaFoldDB" id="A0A540W5S5"/>
<reference evidence="1 2" key="1">
    <citation type="submission" date="2019-06" db="EMBL/GenBank/DDBJ databases">
        <title>Description of Kitasatospora acidophila sp. nov. isolated from pine grove soil, and reclassification of Streptomyces novaecaesareae to Kitasatospora novaeceasareae comb. nov.</title>
        <authorList>
            <person name="Kim M.J."/>
        </authorList>
    </citation>
    <scope>NUCLEOTIDE SEQUENCE [LARGE SCALE GENOMIC DNA]</scope>
    <source>
        <strain evidence="1 2">MMS16-CNU292</strain>
    </source>
</reference>
<gene>
    <name evidence="1" type="ORF">E6W39_21790</name>
</gene>
<dbReference type="EMBL" id="VIGB01000003">
    <property type="protein sequence ID" value="TQF04372.1"/>
    <property type="molecule type" value="Genomic_DNA"/>
</dbReference>
<keyword evidence="2" id="KW-1185">Reference proteome</keyword>
<comment type="caution">
    <text evidence="1">The sequence shown here is derived from an EMBL/GenBank/DDBJ whole genome shotgun (WGS) entry which is preliminary data.</text>
</comment>
<sequence>MSIAPSSPSAYQAAALAELRSLGRSLDRQVAEGTAVTEHEVDAMLRLMRQVHTGIVVSHGDSTVARAA</sequence>
<evidence type="ECO:0000313" key="1">
    <source>
        <dbReference type="EMBL" id="TQF04372.1"/>
    </source>
</evidence>
<dbReference type="Proteomes" id="UP000319103">
    <property type="component" value="Unassembled WGS sequence"/>
</dbReference>
<proteinExistence type="predicted"/>
<accession>A0A540W5S5</accession>
<organism evidence="1 2">
    <name type="scientific">Kitasatospora acidiphila</name>
    <dbReference type="NCBI Taxonomy" id="2567942"/>
    <lineage>
        <taxon>Bacteria</taxon>
        <taxon>Bacillati</taxon>
        <taxon>Actinomycetota</taxon>
        <taxon>Actinomycetes</taxon>
        <taxon>Kitasatosporales</taxon>
        <taxon>Streptomycetaceae</taxon>
        <taxon>Kitasatospora</taxon>
    </lineage>
</organism>
<dbReference type="RefSeq" id="WP_141634946.1">
    <property type="nucleotide sequence ID" value="NZ_VIGB01000003.1"/>
</dbReference>
<protein>
    <submittedName>
        <fullName evidence="1">Uncharacterized protein</fullName>
    </submittedName>
</protein>
<evidence type="ECO:0000313" key="2">
    <source>
        <dbReference type="Proteomes" id="UP000319103"/>
    </source>
</evidence>